<accession>A0A8J8M7V2</accession>
<gene>
    <name evidence="1" type="ORF">HYG85_02660</name>
</gene>
<sequence>MVPNMCYDRYPPTYQEKVNCEDKRLITVVGIGKVEVEPDTAILKLGVITKNEDVVMAQDENKNIMDQVIKGLVDDGVSKTEIKTIQYTVVPQYDYIEGKQDFRGYEVRHVIEITVTDINTVGMIIQNAVKNGVNYQQGLNFTVDEPDKYYEDALELSIINARDKAENIGMTLRTRINPRPIKVIEKTKRDQIKPYETAIYRDGGIPVQSGKLSIVAMVEATFEY</sequence>
<reference evidence="1 2" key="1">
    <citation type="submission" date="2020-07" db="EMBL/GenBank/DDBJ databases">
        <title>Vallitalea guaymasensis genome.</title>
        <authorList>
            <person name="Postec A."/>
        </authorList>
    </citation>
    <scope>NUCLEOTIDE SEQUENCE [LARGE SCALE GENOMIC DNA]</scope>
    <source>
        <strain evidence="1 2">Ra1766G1</strain>
    </source>
</reference>
<dbReference type="OrthoDB" id="9785192at2"/>
<protein>
    <submittedName>
        <fullName evidence="1">SIMPL domain-containing protein</fullName>
    </submittedName>
</protein>
<dbReference type="InterPro" id="IPR052022">
    <property type="entry name" value="26kDa_periplasmic_antigen"/>
</dbReference>
<evidence type="ECO:0000313" key="2">
    <source>
        <dbReference type="Proteomes" id="UP000677305"/>
    </source>
</evidence>
<dbReference type="Proteomes" id="UP000677305">
    <property type="component" value="Chromosome"/>
</dbReference>
<dbReference type="PANTHER" id="PTHR34387">
    <property type="entry name" value="SLR1258 PROTEIN"/>
    <property type="match status" value="1"/>
</dbReference>
<evidence type="ECO:0000313" key="1">
    <source>
        <dbReference type="EMBL" id="QUH27873.1"/>
    </source>
</evidence>
<dbReference type="PANTHER" id="PTHR34387:SF1">
    <property type="entry name" value="PERIPLASMIC IMMUNOGENIC PROTEIN"/>
    <property type="match status" value="1"/>
</dbReference>
<dbReference type="EMBL" id="CP058561">
    <property type="protein sequence ID" value="QUH27873.1"/>
    <property type="molecule type" value="Genomic_DNA"/>
</dbReference>
<keyword evidence="2" id="KW-1185">Reference proteome</keyword>
<name>A0A8J8M7V2_9FIRM</name>
<dbReference type="Gene3D" id="3.30.110.170">
    <property type="entry name" value="Protein of unknown function (DUF541), domain 1"/>
    <property type="match status" value="1"/>
</dbReference>
<proteinExistence type="predicted"/>
<dbReference type="Gene3D" id="3.30.70.2970">
    <property type="entry name" value="Protein of unknown function (DUF541), domain 2"/>
    <property type="match status" value="1"/>
</dbReference>
<dbReference type="Pfam" id="PF04402">
    <property type="entry name" value="SIMPL"/>
    <property type="match status" value="1"/>
</dbReference>
<organism evidence="1 2">
    <name type="scientific">Vallitalea guaymasensis</name>
    <dbReference type="NCBI Taxonomy" id="1185412"/>
    <lineage>
        <taxon>Bacteria</taxon>
        <taxon>Bacillati</taxon>
        <taxon>Bacillota</taxon>
        <taxon>Clostridia</taxon>
        <taxon>Lachnospirales</taxon>
        <taxon>Vallitaleaceae</taxon>
        <taxon>Vallitalea</taxon>
    </lineage>
</organism>
<dbReference type="KEGG" id="vgu:HYG85_02660"/>
<dbReference type="RefSeq" id="WP_113671544.1">
    <property type="nucleotide sequence ID" value="NZ_CP058561.1"/>
</dbReference>
<dbReference type="InterPro" id="IPR007497">
    <property type="entry name" value="SIMPL/DUF541"/>
</dbReference>
<dbReference type="AlphaFoldDB" id="A0A8J8M7V2"/>
<dbReference type="GO" id="GO:0006974">
    <property type="term" value="P:DNA damage response"/>
    <property type="evidence" value="ECO:0007669"/>
    <property type="project" value="TreeGrafter"/>
</dbReference>